<keyword evidence="4" id="KW-0472">Membrane</keyword>
<proteinExistence type="predicted"/>
<gene>
    <name evidence="6" type="ORF">CQ14_15905</name>
</gene>
<feature type="transmembrane region" description="Helical" evidence="4">
    <location>
        <begin position="98"/>
        <end position="120"/>
    </location>
</feature>
<dbReference type="STRING" id="722472.SAMN05444321_2155"/>
<dbReference type="InterPro" id="IPR009057">
    <property type="entry name" value="Homeodomain-like_sf"/>
</dbReference>
<dbReference type="SMART" id="SM00342">
    <property type="entry name" value="HTH_ARAC"/>
    <property type="match status" value="1"/>
</dbReference>
<dbReference type="RefSeq" id="WP_057862701.1">
    <property type="nucleotide sequence ID" value="NZ_LLYB01000127.1"/>
</dbReference>
<evidence type="ECO:0000313" key="7">
    <source>
        <dbReference type="Proteomes" id="UP000051660"/>
    </source>
</evidence>
<dbReference type="GO" id="GO:0043565">
    <property type="term" value="F:sequence-specific DNA binding"/>
    <property type="evidence" value="ECO:0007669"/>
    <property type="project" value="InterPro"/>
</dbReference>
<dbReference type="PANTHER" id="PTHR43280">
    <property type="entry name" value="ARAC-FAMILY TRANSCRIPTIONAL REGULATOR"/>
    <property type="match status" value="1"/>
</dbReference>
<feature type="transmembrane region" description="Helical" evidence="4">
    <location>
        <begin position="6"/>
        <end position="26"/>
    </location>
</feature>
<organism evidence="6 7">
    <name type="scientific">Bradyrhizobium lablabi</name>
    <dbReference type="NCBI Taxonomy" id="722472"/>
    <lineage>
        <taxon>Bacteria</taxon>
        <taxon>Pseudomonadati</taxon>
        <taxon>Pseudomonadota</taxon>
        <taxon>Alphaproteobacteria</taxon>
        <taxon>Hyphomicrobiales</taxon>
        <taxon>Nitrobacteraceae</taxon>
        <taxon>Bradyrhizobium</taxon>
    </lineage>
</organism>
<dbReference type="PROSITE" id="PS00041">
    <property type="entry name" value="HTH_ARAC_FAMILY_1"/>
    <property type="match status" value="1"/>
</dbReference>
<keyword evidence="1" id="KW-0805">Transcription regulation</keyword>
<dbReference type="OrthoDB" id="5492415at2"/>
<dbReference type="AlphaFoldDB" id="A0A0R3M917"/>
<name>A0A0R3M917_9BRAD</name>
<feature type="domain" description="HTH araC/xylS-type" evidence="5">
    <location>
        <begin position="257"/>
        <end position="366"/>
    </location>
</feature>
<protein>
    <submittedName>
        <fullName evidence="6">AraC family transcriptional regulator</fullName>
    </submittedName>
</protein>
<comment type="caution">
    <text evidence="6">The sequence shown here is derived from an EMBL/GenBank/DDBJ whole genome shotgun (WGS) entry which is preliminary data.</text>
</comment>
<evidence type="ECO:0000256" key="4">
    <source>
        <dbReference type="SAM" id="Phobius"/>
    </source>
</evidence>
<dbReference type="EMBL" id="LLYB01000127">
    <property type="protein sequence ID" value="KRR16369.1"/>
    <property type="molecule type" value="Genomic_DNA"/>
</dbReference>
<keyword evidence="4" id="KW-0812">Transmembrane</keyword>
<dbReference type="InterPro" id="IPR018060">
    <property type="entry name" value="HTH_AraC"/>
</dbReference>
<evidence type="ECO:0000256" key="3">
    <source>
        <dbReference type="ARBA" id="ARBA00023163"/>
    </source>
</evidence>
<keyword evidence="2" id="KW-0238">DNA-binding</keyword>
<dbReference type="InterPro" id="IPR020449">
    <property type="entry name" value="Tscrpt_reg_AraC-type_HTH"/>
</dbReference>
<dbReference type="PRINTS" id="PR00032">
    <property type="entry name" value="HTHARAC"/>
</dbReference>
<sequence length="371" mass="39324">MLLSTIDIALRGATVALLLVLAVSLFRGFGTVLAGRLAAAFALGSAAHAVTSSIGVTSPVSPAHALVIALSTGNVVVFWLFARALFDDGFRLRWWHGLIWIAVVVLSLTNCLFIAPAAMMGTKGTTFAGEEVMALISAMRILFVAINLLVLGFIALAVAQTIASWSSDLVEGRRRVRVFIVSAAALYGGLNAVLQISLSGSGGAELANTLNSAMLAAVVAAISIAMMRVDGADLFPAAPEIQSSGSEAAVVESSADQKLVDALMRLMADERIYRHDNVTIGTLATKLGIPEYRLRRLINQRLGYRNFNVFLNEHRIAEAKAALADPSQAEVPVITIAMDAGFQSLGPFNRAFKAITGVTPTEYRRLKANAV</sequence>
<dbReference type="SUPFAM" id="SSF46689">
    <property type="entry name" value="Homeodomain-like"/>
    <property type="match status" value="1"/>
</dbReference>
<dbReference type="PANTHER" id="PTHR43280:SF29">
    <property type="entry name" value="ARAC-FAMILY TRANSCRIPTIONAL REGULATOR"/>
    <property type="match status" value="1"/>
</dbReference>
<evidence type="ECO:0000256" key="2">
    <source>
        <dbReference type="ARBA" id="ARBA00023125"/>
    </source>
</evidence>
<feature type="transmembrane region" description="Helical" evidence="4">
    <location>
        <begin position="63"/>
        <end position="86"/>
    </location>
</feature>
<dbReference type="Gene3D" id="1.10.10.60">
    <property type="entry name" value="Homeodomain-like"/>
    <property type="match status" value="1"/>
</dbReference>
<evidence type="ECO:0000256" key="1">
    <source>
        <dbReference type="ARBA" id="ARBA00023015"/>
    </source>
</evidence>
<dbReference type="PROSITE" id="PS01124">
    <property type="entry name" value="HTH_ARAC_FAMILY_2"/>
    <property type="match status" value="1"/>
</dbReference>
<reference evidence="6 7" key="1">
    <citation type="submission" date="2014-03" db="EMBL/GenBank/DDBJ databases">
        <title>Bradyrhizobium valentinum sp. nov., isolated from effective nodules of Lupinus mariae-josephae, a lupine endemic of basic-lime soils in Eastern Spain.</title>
        <authorList>
            <person name="Duran D."/>
            <person name="Rey L."/>
            <person name="Navarro A."/>
            <person name="Busquets A."/>
            <person name="Imperial J."/>
            <person name="Ruiz-Argueso T."/>
        </authorList>
    </citation>
    <scope>NUCLEOTIDE SEQUENCE [LARGE SCALE GENOMIC DNA]</scope>
    <source>
        <strain evidence="6 7">CCBAU 23086</strain>
    </source>
</reference>
<dbReference type="Proteomes" id="UP000051660">
    <property type="component" value="Unassembled WGS sequence"/>
</dbReference>
<dbReference type="Pfam" id="PF12833">
    <property type="entry name" value="HTH_18"/>
    <property type="match status" value="1"/>
</dbReference>
<dbReference type="GO" id="GO:0003700">
    <property type="term" value="F:DNA-binding transcription factor activity"/>
    <property type="evidence" value="ECO:0007669"/>
    <property type="project" value="InterPro"/>
</dbReference>
<dbReference type="PIRSF" id="PIRSF031684">
    <property type="entry name" value="Txn_reg_031684_prd"/>
    <property type="match status" value="1"/>
</dbReference>
<accession>A0A0R3M917</accession>
<feature type="transmembrane region" description="Helical" evidence="4">
    <location>
        <begin position="132"/>
        <end position="158"/>
    </location>
</feature>
<evidence type="ECO:0000259" key="5">
    <source>
        <dbReference type="PROSITE" id="PS01124"/>
    </source>
</evidence>
<dbReference type="InterPro" id="IPR018062">
    <property type="entry name" value="HTH_AraC-typ_CS"/>
</dbReference>
<feature type="transmembrane region" description="Helical" evidence="4">
    <location>
        <begin position="178"/>
        <end position="198"/>
    </location>
</feature>
<keyword evidence="3" id="KW-0804">Transcription</keyword>
<dbReference type="InterPro" id="IPR016981">
    <property type="entry name" value="Tscrpt_reg_031684_prd"/>
</dbReference>
<evidence type="ECO:0000313" key="6">
    <source>
        <dbReference type="EMBL" id="KRR16369.1"/>
    </source>
</evidence>
<keyword evidence="4" id="KW-1133">Transmembrane helix</keyword>
<feature type="transmembrane region" description="Helical" evidence="4">
    <location>
        <begin position="210"/>
        <end position="229"/>
    </location>
</feature>